<proteinExistence type="predicted"/>
<protein>
    <submittedName>
        <fullName evidence="1">Uncharacterized protein</fullName>
    </submittedName>
</protein>
<evidence type="ECO:0000313" key="1">
    <source>
        <dbReference type="EMBL" id="QHU01005.1"/>
    </source>
</evidence>
<dbReference type="AlphaFoldDB" id="A0A6C0J5L1"/>
<organism evidence="1">
    <name type="scientific">viral metagenome</name>
    <dbReference type="NCBI Taxonomy" id="1070528"/>
    <lineage>
        <taxon>unclassified sequences</taxon>
        <taxon>metagenomes</taxon>
        <taxon>organismal metagenomes</taxon>
    </lineage>
</organism>
<name>A0A6C0J5L1_9ZZZZ</name>
<accession>A0A6C0J5L1</accession>
<sequence length="71" mass="8335">MSEPIVSLRYRPHKDAIIADYRNIKHIFKAHASGLVKFALRKDVRALEYIDDQRTKYVLYCNEERSIISAP</sequence>
<dbReference type="EMBL" id="MN740333">
    <property type="protein sequence ID" value="QHU01005.1"/>
    <property type="molecule type" value="Genomic_DNA"/>
</dbReference>
<reference evidence="1" key="1">
    <citation type="journal article" date="2020" name="Nature">
        <title>Giant virus diversity and host interactions through global metagenomics.</title>
        <authorList>
            <person name="Schulz F."/>
            <person name="Roux S."/>
            <person name="Paez-Espino D."/>
            <person name="Jungbluth S."/>
            <person name="Walsh D.A."/>
            <person name="Denef V.J."/>
            <person name="McMahon K.D."/>
            <person name="Konstantinidis K.T."/>
            <person name="Eloe-Fadrosh E.A."/>
            <person name="Kyrpides N.C."/>
            <person name="Woyke T."/>
        </authorList>
    </citation>
    <scope>NUCLEOTIDE SEQUENCE</scope>
    <source>
        <strain evidence="1">GVMAG-M-3300025860-20</strain>
    </source>
</reference>